<feature type="compositionally biased region" description="Polar residues" evidence="3">
    <location>
        <begin position="1"/>
        <end position="11"/>
    </location>
</feature>
<evidence type="ECO:0000313" key="5">
    <source>
        <dbReference type="EMBL" id="MBW0468730.1"/>
    </source>
</evidence>
<dbReference type="AlphaFoldDB" id="A0A9Q3GIW5"/>
<dbReference type="SUPFAM" id="SSF57756">
    <property type="entry name" value="Retrovirus zinc finger-like domains"/>
    <property type="match status" value="1"/>
</dbReference>
<evidence type="ECO:0000256" key="1">
    <source>
        <dbReference type="ARBA" id="ARBA00022664"/>
    </source>
</evidence>
<evidence type="ECO:0000259" key="4">
    <source>
        <dbReference type="PROSITE" id="PS50158"/>
    </source>
</evidence>
<dbReference type="Gene3D" id="4.10.60.10">
    <property type="entry name" value="Zinc finger, CCHC-type"/>
    <property type="match status" value="1"/>
</dbReference>
<dbReference type="Proteomes" id="UP000765509">
    <property type="component" value="Unassembled WGS sequence"/>
</dbReference>
<dbReference type="Pfam" id="PF25597">
    <property type="entry name" value="SH3_retrovirus"/>
    <property type="match status" value="1"/>
</dbReference>
<sequence length="413" mass="46172">MEHAPHNSSPFINFFSDPHQPSPSAQKFQSPLPNSEILRPPEHLLDKLSAECFYCREMGHWRADCPRRRRPSLGSRTATPQSFFPKTPQFCPSTPSALKILQGFGGRISQVSFIKDNLSGKVLADSCASTHLTSNVNFITSMSYIAPFNILLADSTSMIKVSQIVNLKIPILGSWLSICDPFSNKLLGTVLSLGQTAGKSPFEILFQRPPSLKMIYPFGAKAFVRIPHSQQACKLHPRAIQCYLFNVLPGSAGWLLWDSFNWKTIQSNSVSFTDFNTEMNATKASKGHLSHVLIVSLGEFPPKKIHLDQETAALSLPITHYITVPLNFKNAMKDTFCEECLKVCSVELEQLKKCGVYELVDHSPHMKVIGNQWVFDIKRDSNGLIKKFKARFCAREDSQCPGIDYGKTYAPTT</sequence>
<dbReference type="SMART" id="SM00343">
    <property type="entry name" value="ZnF_C2HC"/>
    <property type="match status" value="1"/>
</dbReference>
<accession>A0A9Q3GIW5</accession>
<dbReference type="EMBL" id="AVOT02001954">
    <property type="protein sequence ID" value="MBW0468730.1"/>
    <property type="molecule type" value="Genomic_DNA"/>
</dbReference>
<dbReference type="PROSITE" id="PS50158">
    <property type="entry name" value="ZF_CCHC"/>
    <property type="match status" value="1"/>
</dbReference>
<dbReference type="Pfam" id="PF07727">
    <property type="entry name" value="RVT_2"/>
    <property type="match status" value="1"/>
</dbReference>
<name>A0A9Q3GIW5_9BASI</name>
<evidence type="ECO:0000256" key="3">
    <source>
        <dbReference type="SAM" id="MobiDB-lite"/>
    </source>
</evidence>
<evidence type="ECO:0000313" key="6">
    <source>
        <dbReference type="Proteomes" id="UP000765509"/>
    </source>
</evidence>
<comment type="caution">
    <text evidence="5">The sequence shown here is derived from an EMBL/GenBank/DDBJ whole genome shotgun (WGS) entry which is preliminary data.</text>
</comment>
<feature type="region of interest" description="Disordered" evidence="3">
    <location>
        <begin position="1"/>
        <end position="36"/>
    </location>
</feature>
<dbReference type="GO" id="GO:0003676">
    <property type="term" value="F:nucleic acid binding"/>
    <property type="evidence" value="ECO:0007669"/>
    <property type="project" value="InterPro"/>
</dbReference>
<dbReference type="GO" id="GO:0006397">
    <property type="term" value="P:mRNA processing"/>
    <property type="evidence" value="ECO:0007669"/>
    <property type="project" value="UniProtKB-KW"/>
</dbReference>
<reference evidence="5" key="1">
    <citation type="submission" date="2021-03" db="EMBL/GenBank/DDBJ databases">
        <title>Draft genome sequence of rust myrtle Austropuccinia psidii MF-1, a brazilian biotype.</title>
        <authorList>
            <person name="Quecine M.C."/>
            <person name="Pachon D.M.R."/>
            <person name="Bonatelli M.L."/>
            <person name="Correr F.H."/>
            <person name="Franceschini L.M."/>
            <person name="Leite T.F."/>
            <person name="Margarido G.R.A."/>
            <person name="Almeida C.A."/>
            <person name="Ferrarezi J.A."/>
            <person name="Labate C.A."/>
        </authorList>
    </citation>
    <scope>NUCLEOTIDE SEQUENCE</scope>
    <source>
        <strain evidence="5">MF-1</strain>
    </source>
</reference>
<keyword evidence="1" id="KW-0507">mRNA processing</keyword>
<protein>
    <recommendedName>
        <fullName evidence="4">CCHC-type domain-containing protein</fullName>
    </recommendedName>
</protein>
<feature type="domain" description="CCHC-type" evidence="4">
    <location>
        <begin position="52"/>
        <end position="67"/>
    </location>
</feature>
<dbReference type="InterPro" id="IPR036875">
    <property type="entry name" value="Znf_CCHC_sf"/>
</dbReference>
<dbReference type="InterPro" id="IPR013103">
    <property type="entry name" value="RVT_2"/>
</dbReference>
<proteinExistence type="predicted"/>
<keyword evidence="2" id="KW-0862">Zinc</keyword>
<dbReference type="OrthoDB" id="3344688at2759"/>
<keyword evidence="6" id="KW-1185">Reference proteome</keyword>
<evidence type="ECO:0000256" key="2">
    <source>
        <dbReference type="PROSITE-ProRule" id="PRU00047"/>
    </source>
</evidence>
<keyword evidence="2" id="KW-0479">Metal-binding</keyword>
<dbReference type="Pfam" id="PF00098">
    <property type="entry name" value="zf-CCHC"/>
    <property type="match status" value="1"/>
</dbReference>
<keyword evidence="2" id="KW-0863">Zinc-finger</keyword>
<organism evidence="5 6">
    <name type="scientific">Austropuccinia psidii MF-1</name>
    <dbReference type="NCBI Taxonomy" id="1389203"/>
    <lineage>
        <taxon>Eukaryota</taxon>
        <taxon>Fungi</taxon>
        <taxon>Dikarya</taxon>
        <taxon>Basidiomycota</taxon>
        <taxon>Pucciniomycotina</taxon>
        <taxon>Pucciniomycetes</taxon>
        <taxon>Pucciniales</taxon>
        <taxon>Sphaerophragmiaceae</taxon>
        <taxon>Austropuccinia</taxon>
    </lineage>
</organism>
<feature type="compositionally biased region" description="Polar residues" evidence="3">
    <location>
        <begin position="22"/>
        <end position="33"/>
    </location>
</feature>
<dbReference type="InterPro" id="IPR057670">
    <property type="entry name" value="SH3_retrovirus"/>
</dbReference>
<dbReference type="InterPro" id="IPR001878">
    <property type="entry name" value="Znf_CCHC"/>
</dbReference>
<gene>
    <name evidence="5" type="ORF">O181_008445</name>
</gene>
<dbReference type="GO" id="GO:0008270">
    <property type="term" value="F:zinc ion binding"/>
    <property type="evidence" value="ECO:0007669"/>
    <property type="project" value="UniProtKB-KW"/>
</dbReference>